<evidence type="ECO:0000256" key="2">
    <source>
        <dbReference type="ARBA" id="ARBA00013167"/>
    </source>
</evidence>
<dbReference type="GO" id="GO:0005737">
    <property type="term" value="C:cytoplasm"/>
    <property type="evidence" value="ECO:0007669"/>
    <property type="project" value="UniProtKB-SubCell"/>
</dbReference>
<dbReference type="InterPro" id="IPR010084">
    <property type="entry name" value="FabZ"/>
</dbReference>
<dbReference type="CDD" id="cd01288">
    <property type="entry name" value="FabZ"/>
    <property type="match status" value="1"/>
</dbReference>
<gene>
    <name evidence="9" type="ORF">MNBD_GAMMA16-374</name>
</gene>
<evidence type="ECO:0000256" key="3">
    <source>
        <dbReference type="ARBA" id="ARBA00022490"/>
    </source>
</evidence>
<dbReference type="SUPFAM" id="SSF54637">
    <property type="entry name" value="Thioesterase/thiol ester dehydrase-isomerase"/>
    <property type="match status" value="1"/>
</dbReference>
<organism evidence="9">
    <name type="scientific">hydrothermal vent metagenome</name>
    <dbReference type="NCBI Taxonomy" id="652676"/>
    <lineage>
        <taxon>unclassified sequences</taxon>
        <taxon>metagenomes</taxon>
        <taxon>ecological metagenomes</taxon>
    </lineage>
</organism>
<reference evidence="9" key="1">
    <citation type="submission" date="2018-06" db="EMBL/GenBank/DDBJ databases">
        <authorList>
            <person name="Zhirakovskaya E."/>
        </authorList>
    </citation>
    <scope>NUCLEOTIDE SEQUENCE</scope>
</reference>
<dbReference type="PANTHER" id="PTHR30272">
    <property type="entry name" value="3-HYDROXYACYL-[ACYL-CARRIER-PROTEIN] DEHYDRATASE"/>
    <property type="match status" value="1"/>
</dbReference>
<dbReference type="NCBIfam" id="TIGR01750">
    <property type="entry name" value="fabZ"/>
    <property type="match status" value="1"/>
</dbReference>
<dbReference type="InterPro" id="IPR013114">
    <property type="entry name" value="FabA_FabZ"/>
</dbReference>
<keyword evidence="5" id="KW-0441">Lipid A biosynthesis</keyword>
<dbReference type="AlphaFoldDB" id="A0A3B0Z6X9"/>
<comment type="function">
    <text evidence="8">Involved in unsaturated fatty acids biosynthesis. Catalyzes the dehydration of short chain beta-hydroxyacyl-ACPs and long chain saturated and unsaturated beta-hydroxyacyl-ACPs.</text>
</comment>
<evidence type="ECO:0000313" key="9">
    <source>
        <dbReference type="EMBL" id="VAW83227.1"/>
    </source>
</evidence>
<dbReference type="EC" id="4.2.1.59" evidence="2"/>
<dbReference type="FunFam" id="3.10.129.10:FF:000001">
    <property type="entry name" value="3-hydroxyacyl-[acyl-carrier-protein] dehydratase FabZ"/>
    <property type="match status" value="1"/>
</dbReference>
<evidence type="ECO:0000256" key="1">
    <source>
        <dbReference type="ARBA" id="ARBA00004496"/>
    </source>
</evidence>
<protein>
    <recommendedName>
        <fullName evidence="2">3-hydroxyacyl-[acyl-carrier-protein] dehydratase</fullName>
        <ecNumber evidence="2">4.2.1.59</ecNumber>
    </recommendedName>
</protein>
<evidence type="ECO:0000256" key="4">
    <source>
        <dbReference type="ARBA" id="ARBA00022516"/>
    </source>
</evidence>
<keyword evidence="4" id="KW-0444">Lipid biosynthesis</keyword>
<dbReference type="GO" id="GO:0009245">
    <property type="term" value="P:lipid A biosynthetic process"/>
    <property type="evidence" value="ECO:0007669"/>
    <property type="project" value="UniProtKB-KW"/>
</dbReference>
<dbReference type="GO" id="GO:0006633">
    <property type="term" value="P:fatty acid biosynthetic process"/>
    <property type="evidence" value="ECO:0007669"/>
    <property type="project" value="InterPro"/>
</dbReference>
<dbReference type="EMBL" id="UOFO01000003">
    <property type="protein sequence ID" value="VAW83227.1"/>
    <property type="molecule type" value="Genomic_DNA"/>
</dbReference>
<evidence type="ECO:0000256" key="7">
    <source>
        <dbReference type="ARBA" id="ARBA00023239"/>
    </source>
</evidence>
<keyword evidence="3" id="KW-0963">Cytoplasm</keyword>
<dbReference type="Pfam" id="PF07977">
    <property type="entry name" value="FabA"/>
    <property type="match status" value="1"/>
</dbReference>
<dbReference type="InterPro" id="IPR029069">
    <property type="entry name" value="HotDog_dom_sf"/>
</dbReference>
<sequence length="147" mass="16240">MISMDVQEILDHLPHRYPFLLIDRVTEVVLGESLRGYKNVSINEPFFPGHFPTQPVMPGVLILEALAQAAGVLAFKTVGRQPTDTSLFYLAAVDGIRFKRPVVPGDQLILEVKVIRKSRGFWKFSGEASVDGQFVAGGEIICAERDA</sequence>
<dbReference type="PANTHER" id="PTHR30272:SF1">
    <property type="entry name" value="3-HYDROXYACYL-[ACYL-CARRIER-PROTEIN] DEHYDRATASE"/>
    <property type="match status" value="1"/>
</dbReference>
<keyword evidence="7 9" id="KW-0456">Lyase</keyword>
<dbReference type="GO" id="GO:0016020">
    <property type="term" value="C:membrane"/>
    <property type="evidence" value="ECO:0007669"/>
    <property type="project" value="GOC"/>
</dbReference>
<dbReference type="Gene3D" id="3.10.129.10">
    <property type="entry name" value="Hotdog Thioesterase"/>
    <property type="match status" value="1"/>
</dbReference>
<evidence type="ECO:0000256" key="5">
    <source>
        <dbReference type="ARBA" id="ARBA00022556"/>
    </source>
</evidence>
<evidence type="ECO:0000256" key="6">
    <source>
        <dbReference type="ARBA" id="ARBA00023098"/>
    </source>
</evidence>
<name>A0A3B0Z6X9_9ZZZZ</name>
<proteinExistence type="inferred from homology"/>
<dbReference type="GO" id="GO:0019171">
    <property type="term" value="F:(3R)-hydroxyacyl-[acyl-carrier-protein] dehydratase activity"/>
    <property type="evidence" value="ECO:0007669"/>
    <property type="project" value="UniProtKB-EC"/>
</dbReference>
<accession>A0A3B0Z6X9</accession>
<comment type="subcellular location">
    <subcellularLocation>
        <location evidence="1">Cytoplasm</location>
    </subcellularLocation>
</comment>
<dbReference type="NCBIfam" id="NF000582">
    <property type="entry name" value="PRK00006.1"/>
    <property type="match status" value="1"/>
</dbReference>
<keyword evidence="6" id="KW-0443">Lipid metabolism</keyword>
<dbReference type="HAMAP" id="MF_00406">
    <property type="entry name" value="FabZ"/>
    <property type="match status" value="1"/>
</dbReference>
<evidence type="ECO:0000256" key="8">
    <source>
        <dbReference type="ARBA" id="ARBA00025049"/>
    </source>
</evidence>